<proteinExistence type="predicted"/>
<accession>A0AAD4FTY2</accession>
<dbReference type="EMBL" id="AHBZ03000012">
    <property type="protein sequence ID" value="KAF7775485.1"/>
    <property type="molecule type" value="Genomic_DNA"/>
</dbReference>
<evidence type="ECO:0000313" key="3">
    <source>
        <dbReference type="Proteomes" id="UP000016487"/>
    </source>
</evidence>
<feature type="transmembrane region" description="Helical" evidence="1">
    <location>
        <begin position="12"/>
        <end position="32"/>
    </location>
</feature>
<gene>
    <name evidence="2" type="ORF">PCIT_a1687</name>
</gene>
<dbReference type="AlphaFoldDB" id="A0AAD4FTY2"/>
<keyword evidence="1" id="KW-0812">Transmembrane</keyword>
<reference evidence="2" key="1">
    <citation type="journal article" date="2012" name="J. Bacteriol.">
        <title>Genome sequences of type strains of seven species of the marine bacterium Pseudoalteromonas.</title>
        <authorList>
            <person name="Xie B.B."/>
            <person name="Shu Y.L."/>
            <person name="Qin Q.L."/>
            <person name="Rong J.C."/>
            <person name="Zhang X.Y."/>
            <person name="Chen X.L."/>
            <person name="Shi M."/>
            <person name="He H.L."/>
            <person name="Zhou B.C."/>
            <person name="Zhang Y.Z."/>
        </authorList>
    </citation>
    <scope>NUCLEOTIDE SEQUENCE</scope>
    <source>
        <strain evidence="2">DSM 8771</strain>
    </source>
</reference>
<evidence type="ECO:0000256" key="1">
    <source>
        <dbReference type="SAM" id="Phobius"/>
    </source>
</evidence>
<dbReference type="Proteomes" id="UP000016487">
    <property type="component" value="Unassembled WGS sequence"/>
</dbReference>
<evidence type="ECO:0000313" key="2">
    <source>
        <dbReference type="EMBL" id="KAF7775485.1"/>
    </source>
</evidence>
<organism evidence="2 3">
    <name type="scientific">Pseudoalteromonas citrea</name>
    <dbReference type="NCBI Taxonomy" id="43655"/>
    <lineage>
        <taxon>Bacteria</taxon>
        <taxon>Pseudomonadati</taxon>
        <taxon>Pseudomonadota</taxon>
        <taxon>Gammaproteobacteria</taxon>
        <taxon>Alteromonadales</taxon>
        <taxon>Pseudoalteromonadaceae</taxon>
        <taxon>Pseudoalteromonas</taxon>
    </lineage>
</organism>
<dbReference type="Pfam" id="PF07963">
    <property type="entry name" value="N_methyl"/>
    <property type="match status" value="1"/>
</dbReference>
<protein>
    <submittedName>
        <fullName evidence="2">Uncharacterized protein</fullName>
    </submittedName>
</protein>
<comment type="caution">
    <text evidence="2">The sequence shown here is derived from an EMBL/GenBank/DDBJ whole genome shotgun (WGS) entry which is preliminary data.</text>
</comment>
<reference evidence="2" key="2">
    <citation type="submission" date="2015-03" db="EMBL/GenBank/DDBJ databases">
        <title>Genome sequence of Pseudoalteromonas citrea.</title>
        <authorList>
            <person name="Xie B.-B."/>
            <person name="Rong J.-C."/>
            <person name="Qin Q.-L."/>
            <person name="Zhang Y.-Z."/>
        </authorList>
    </citation>
    <scope>NUCLEOTIDE SEQUENCE</scope>
    <source>
        <strain evidence="2">DSM 8771</strain>
    </source>
</reference>
<sequence>MVMKKNKGFSLIELMIATTLLSLVMFSGYYSYSLYSSSWEKRVERFWSGAHSGMMTIRLVELLQGMQPYVIKKRSKQGSFIAFLGEPEQVVFVSNNAFHTTGLAVVRLKLLSSQRSGLQRLTYSEVPLAELSLSSKGLDDITWPQATVIFEQLELGTFSYYGWEDPAMAFKTSGLDSLNSRNDSEYRWFERYDSRELRLSPLKISFQYRKENTLNDSVITLPLYSKPELIISNLKG</sequence>
<keyword evidence="1" id="KW-0472">Membrane</keyword>
<dbReference type="NCBIfam" id="TIGR02532">
    <property type="entry name" value="IV_pilin_GFxxxE"/>
    <property type="match status" value="1"/>
</dbReference>
<name>A0AAD4FTY2_9GAMM</name>
<keyword evidence="1" id="KW-1133">Transmembrane helix</keyword>
<dbReference type="InterPro" id="IPR012902">
    <property type="entry name" value="N_methyl_site"/>
</dbReference>